<protein>
    <recommendedName>
        <fullName evidence="3">DUF4390 domain-containing protein</fullName>
    </recommendedName>
</protein>
<dbReference type="Proteomes" id="UP000494245">
    <property type="component" value="Unassembled WGS sequence"/>
</dbReference>
<proteinExistence type="predicted"/>
<name>A0A6V8LZD7_9BACT</name>
<comment type="caution">
    <text evidence="1">The sequence shown here is derived from an EMBL/GenBank/DDBJ whole genome shotgun (WGS) entry which is preliminary data.</text>
</comment>
<accession>A0A6V8LZD7</accession>
<dbReference type="RefSeq" id="WP_173085630.1">
    <property type="nucleotide sequence ID" value="NZ_BLTE01000013.1"/>
</dbReference>
<dbReference type="Pfam" id="PF14334">
    <property type="entry name" value="DUF4390"/>
    <property type="match status" value="1"/>
</dbReference>
<reference evidence="1 2" key="1">
    <citation type="submission" date="2020-04" db="EMBL/GenBank/DDBJ databases">
        <authorList>
            <consortium name="Desulfovibrio sp. FSS-1 genome sequencing consortium"/>
            <person name="Shimoshige H."/>
            <person name="Kobayashi H."/>
            <person name="Maekawa T."/>
        </authorList>
    </citation>
    <scope>NUCLEOTIDE SEQUENCE [LARGE SCALE GENOMIC DNA]</scope>
    <source>
        <strain evidence="1 2">SIID29052-01</strain>
    </source>
</reference>
<dbReference type="EMBL" id="BLTE01000013">
    <property type="protein sequence ID" value="GFK95007.1"/>
    <property type="molecule type" value="Genomic_DNA"/>
</dbReference>
<dbReference type="AlphaFoldDB" id="A0A6V8LZD7"/>
<gene>
    <name evidence="1" type="ORF">NNJEOMEG_02855</name>
</gene>
<keyword evidence="2" id="KW-1185">Reference proteome</keyword>
<evidence type="ECO:0000313" key="2">
    <source>
        <dbReference type="Proteomes" id="UP000494245"/>
    </source>
</evidence>
<evidence type="ECO:0008006" key="3">
    <source>
        <dbReference type="Google" id="ProtNLM"/>
    </source>
</evidence>
<organism evidence="1 2">
    <name type="scientific">Fundidesulfovibrio magnetotacticus</name>
    <dbReference type="NCBI Taxonomy" id="2730080"/>
    <lineage>
        <taxon>Bacteria</taxon>
        <taxon>Pseudomonadati</taxon>
        <taxon>Thermodesulfobacteriota</taxon>
        <taxon>Desulfovibrionia</taxon>
        <taxon>Desulfovibrionales</taxon>
        <taxon>Desulfovibrionaceae</taxon>
        <taxon>Fundidesulfovibrio</taxon>
    </lineage>
</organism>
<evidence type="ECO:0000313" key="1">
    <source>
        <dbReference type="EMBL" id="GFK95007.1"/>
    </source>
</evidence>
<sequence>MHRAAAFLLLVLVAALAVSPGEVRAQRLGLANMVLDNQGGRAKLRFGVDVRDPKLVEAVDQALRQGQVLALECKARLSLKRDYLWNREVAQATLLSPLILHDGGPYEVVLHRGGEERVRGRDLGLLMREAWNKLSIDLGAWSVLERGKAYAVTLEIRMVRQDVGDWLQGALFFWGFDPVGPVTYQLDFSY</sequence>
<reference evidence="1 2" key="2">
    <citation type="submission" date="2020-05" db="EMBL/GenBank/DDBJ databases">
        <title>Draft genome sequence of Desulfovibrio sp. strainFSS-1.</title>
        <authorList>
            <person name="Shimoshige H."/>
            <person name="Kobayashi H."/>
            <person name="Maekawa T."/>
        </authorList>
    </citation>
    <scope>NUCLEOTIDE SEQUENCE [LARGE SCALE GENOMIC DNA]</scope>
    <source>
        <strain evidence="1 2">SIID29052-01</strain>
    </source>
</reference>
<dbReference type="InterPro" id="IPR025500">
    <property type="entry name" value="DUF4390"/>
</dbReference>